<dbReference type="EMBL" id="FOFD01000001">
    <property type="protein sequence ID" value="SEP68267.1"/>
    <property type="molecule type" value="Genomic_DNA"/>
</dbReference>
<proteinExistence type="predicted"/>
<name>A0A1H8ZVJ0_9EURY</name>
<dbReference type="AlphaFoldDB" id="A0A1H8ZVJ0"/>
<dbReference type="RefSeq" id="WP_090612006.1">
    <property type="nucleotide sequence ID" value="NZ_FOFD01000001.1"/>
</dbReference>
<accession>A0A1H8ZVJ0</accession>
<evidence type="ECO:0000313" key="1">
    <source>
        <dbReference type="EMBL" id="SEP68267.1"/>
    </source>
</evidence>
<dbReference type="STRING" id="1186196.SAMN04489841_0271"/>
<gene>
    <name evidence="1" type="ORF">SAMN04489841_0271</name>
</gene>
<organism evidence="1 2">
    <name type="scientific">Natrinema salaciae</name>
    <dbReference type="NCBI Taxonomy" id="1186196"/>
    <lineage>
        <taxon>Archaea</taxon>
        <taxon>Methanobacteriati</taxon>
        <taxon>Methanobacteriota</taxon>
        <taxon>Stenosarchaea group</taxon>
        <taxon>Halobacteria</taxon>
        <taxon>Halobacteriales</taxon>
        <taxon>Natrialbaceae</taxon>
        <taxon>Natrinema</taxon>
    </lineage>
</organism>
<evidence type="ECO:0000313" key="2">
    <source>
        <dbReference type="Proteomes" id="UP000199114"/>
    </source>
</evidence>
<keyword evidence="2" id="KW-1185">Reference proteome</keyword>
<dbReference type="Proteomes" id="UP000199114">
    <property type="component" value="Unassembled WGS sequence"/>
</dbReference>
<sequence>MTADARETVRTFLDDRPDGERALEAALAVDAEHETWTLDDVALTRERSVSPSRAASSRTSMCVSRCESSFGGYGEFVDDSGEGGVVSDHLIFI</sequence>
<protein>
    <submittedName>
        <fullName evidence="1">Uncharacterized protein</fullName>
    </submittedName>
</protein>
<reference evidence="2" key="1">
    <citation type="submission" date="2016-10" db="EMBL/GenBank/DDBJ databases">
        <authorList>
            <person name="Varghese N."/>
            <person name="Submissions S."/>
        </authorList>
    </citation>
    <scope>NUCLEOTIDE SEQUENCE [LARGE SCALE GENOMIC DNA]</scope>
    <source>
        <strain evidence="2">DSM 25055</strain>
    </source>
</reference>